<evidence type="ECO:0000256" key="2">
    <source>
        <dbReference type="ARBA" id="ARBA00048267"/>
    </source>
</evidence>
<name>A0A8J3FEQ4_9ACTN</name>
<reference evidence="9" key="2">
    <citation type="submission" date="2020-09" db="EMBL/GenBank/DDBJ databases">
        <authorList>
            <person name="Sun Q."/>
            <person name="Ohkuma M."/>
        </authorList>
    </citation>
    <scope>NUCLEOTIDE SEQUENCE</scope>
    <source>
        <strain evidence="9">JCM 3091</strain>
    </source>
</reference>
<evidence type="ECO:0000256" key="1">
    <source>
        <dbReference type="ARBA" id="ARBA00022801"/>
    </source>
</evidence>
<keyword evidence="10" id="KW-1185">Reference proteome</keyword>
<dbReference type="PANTHER" id="PTHR42872:SF3">
    <property type="entry name" value="PROTEIN-GLUTAMATE METHYLESTERASE_PROTEIN-GLUTAMINE GLUTAMINASE 1"/>
    <property type="match status" value="1"/>
</dbReference>
<dbReference type="SUPFAM" id="SSF52738">
    <property type="entry name" value="Methylesterase CheB, C-terminal domain"/>
    <property type="match status" value="1"/>
</dbReference>
<comment type="function">
    <text evidence="3">Involved in chemotaxis. Part of a chemotaxis signal transduction system that modulates chemotaxis in response to various stimuli. Catalyzes the demethylation of specific methylglutamate residues introduced into the chemoreceptors (methyl-accepting chemotaxis proteins or MCP) by CheR. Also mediates the irreversible deamidation of specific glutamine residues to glutamic acid.</text>
</comment>
<dbReference type="SUPFAM" id="SSF52172">
    <property type="entry name" value="CheY-like"/>
    <property type="match status" value="1"/>
</dbReference>
<dbReference type="SMART" id="SM00448">
    <property type="entry name" value="REC"/>
    <property type="match status" value="1"/>
</dbReference>
<dbReference type="CDD" id="cd17541">
    <property type="entry name" value="REC_CheB-like"/>
    <property type="match status" value="1"/>
</dbReference>
<dbReference type="PIRSF" id="PIRSF000876">
    <property type="entry name" value="RR_chemtxs_CheB"/>
    <property type="match status" value="1"/>
</dbReference>
<dbReference type="PANTHER" id="PTHR42872">
    <property type="entry name" value="PROTEIN-GLUTAMATE METHYLESTERASE/PROTEIN-GLUTAMINE GLUTAMINASE"/>
    <property type="match status" value="1"/>
</dbReference>
<feature type="compositionally biased region" description="Low complexity" evidence="6">
    <location>
        <begin position="133"/>
        <end position="145"/>
    </location>
</feature>
<dbReference type="EC" id="3.5.1.44" evidence="3"/>
<comment type="catalytic activity">
    <reaction evidence="2 3">
        <text>[protein]-L-glutamate 5-O-methyl ester + H2O = L-glutamyl-[protein] + methanol + H(+)</text>
        <dbReference type="Rhea" id="RHEA:23236"/>
        <dbReference type="Rhea" id="RHEA-COMP:10208"/>
        <dbReference type="Rhea" id="RHEA-COMP:10311"/>
        <dbReference type="ChEBI" id="CHEBI:15377"/>
        <dbReference type="ChEBI" id="CHEBI:15378"/>
        <dbReference type="ChEBI" id="CHEBI:17790"/>
        <dbReference type="ChEBI" id="CHEBI:29973"/>
        <dbReference type="ChEBI" id="CHEBI:82795"/>
        <dbReference type="EC" id="3.1.1.61"/>
    </reaction>
</comment>
<dbReference type="Pfam" id="PF00072">
    <property type="entry name" value="Response_reg"/>
    <property type="match status" value="1"/>
</dbReference>
<evidence type="ECO:0000313" key="9">
    <source>
        <dbReference type="EMBL" id="GGK17954.1"/>
    </source>
</evidence>
<keyword evidence="3" id="KW-0963">Cytoplasm</keyword>
<feature type="active site" evidence="3 4">
    <location>
        <position position="223"/>
    </location>
</feature>
<dbReference type="PROSITE" id="PS50110">
    <property type="entry name" value="RESPONSE_REGULATORY"/>
    <property type="match status" value="1"/>
</dbReference>
<dbReference type="Pfam" id="PF01339">
    <property type="entry name" value="CheB_methylest"/>
    <property type="match status" value="1"/>
</dbReference>
<dbReference type="InterPro" id="IPR008248">
    <property type="entry name" value="CheB-like"/>
</dbReference>
<keyword evidence="1 3" id="KW-0378">Hydrolase</keyword>
<dbReference type="Proteomes" id="UP000662200">
    <property type="component" value="Unassembled WGS sequence"/>
</dbReference>
<comment type="subcellular location">
    <subcellularLocation>
        <location evidence="3">Cytoplasm</location>
    </subcellularLocation>
</comment>
<sequence>MISVLVVDDSIVVRRLISDALGTAPDIEVVGTAANGRLALQRVTQLAPAVITMDIEMPEMNGIEAVRELRRTGVRTPIIMFSTLTASGASATLDALAAGATDYVTKPANTGSVHASIAAVRDQLVPRIRALGGRPARPAAAPSRPVDGRPVRPPGPQVDGRRAPAGAPRPARPAAPAAPRPGIGSGRIDVLAIGSSTGGPDALALVLGALPATLAVPVVIVQHMPPLFTTMFAERLNRTLKLTVHEAAHDVPLVAGHVYIAPGDRHLEVARQGVGVRTRLTDAPAENSCRPAVDVLFRSVAAVYGRATVATVLTGMGQDGRAGAEILRRAGAEIVAQDEASSVVWGMPGAVVEAGLADQVKPLAAIGGYLAGRAGAARPLTGLAVGP</sequence>
<feature type="domain" description="CheB-type methylesterase" evidence="8">
    <location>
        <begin position="179"/>
        <end position="377"/>
    </location>
</feature>
<comment type="similarity">
    <text evidence="3">Belongs to the CheB family.</text>
</comment>
<dbReference type="GO" id="GO:0050568">
    <property type="term" value="F:protein-glutamine glutaminase activity"/>
    <property type="evidence" value="ECO:0007669"/>
    <property type="project" value="UniProtKB-UniRule"/>
</dbReference>
<gene>
    <name evidence="9" type="primary">cheB-2</name>
    <name evidence="3" type="synonym">cheB</name>
    <name evidence="9" type="ORF">GCM10010124_08130</name>
</gene>
<feature type="domain" description="Response regulatory" evidence="7">
    <location>
        <begin position="3"/>
        <end position="121"/>
    </location>
</feature>
<keyword evidence="3 4" id="KW-0145">Chemotaxis</keyword>
<evidence type="ECO:0000256" key="3">
    <source>
        <dbReference type="HAMAP-Rule" id="MF_00099"/>
    </source>
</evidence>
<dbReference type="RefSeq" id="WP_189112810.1">
    <property type="nucleotide sequence ID" value="NZ_BMQC01000002.1"/>
</dbReference>
<dbReference type="InterPro" id="IPR000673">
    <property type="entry name" value="Sig_transdc_resp-reg_Me-estase"/>
</dbReference>
<dbReference type="GO" id="GO:0005737">
    <property type="term" value="C:cytoplasm"/>
    <property type="evidence" value="ECO:0007669"/>
    <property type="project" value="UniProtKB-SubCell"/>
</dbReference>
<dbReference type="GO" id="GO:0006935">
    <property type="term" value="P:chemotaxis"/>
    <property type="evidence" value="ECO:0007669"/>
    <property type="project" value="UniProtKB-UniRule"/>
</dbReference>
<dbReference type="Gene3D" id="3.40.50.180">
    <property type="entry name" value="Methylesterase CheB, C-terminal domain"/>
    <property type="match status" value="1"/>
</dbReference>
<dbReference type="NCBIfam" id="NF001965">
    <property type="entry name" value="PRK00742.1"/>
    <property type="match status" value="1"/>
</dbReference>
<accession>A0A8J3FEQ4</accession>
<dbReference type="EC" id="3.1.1.61" evidence="3"/>
<dbReference type="CDD" id="cd16432">
    <property type="entry name" value="CheB_Rec"/>
    <property type="match status" value="1"/>
</dbReference>
<evidence type="ECO:0000256" key="6">
    <source>
        <dbReference type="SAM" id="MobiDB-lite"/>
    </source>
</evidence>
<protein>
    <recommendedName>
        <fullName evidence="3">Protein-glutamate methylesterase/protein-glutamine glutaminase</fullName>
        <ecNumber evidence="3">3.1.1.61</ecNumber>
        <ecNumber evidence="3">3.5.1.44</ecNumber>
    </recommendedName>
</protein>
<evidence type="ECO:0000256" key="5">
    <source>
        <dbReference type="PROSITE-ProRule" id="PRU00169"/>
    </source>
</evidence>
<feature type="active site" evidence="3 4">
    <location>
        <position position="196"/>
    </location>
</feature>
<dbReference type="InterPro" id="IPR035909">
    <property type="entry name" value="CheB_C"/>
</dbReference>
<reference evidence="9" key="1">
    <citation type="journal article" date="2014" name="Int. J. Syst. Evol. Microbiol.">
        <title>Complete genome sequence of Corynebacterium casei LMG S-19264T (=DSM 44701T), isolated from a smear-ripened cheese.</title>
        <authorList>
            <consortium name="US DOE Joint Genome Institute (JGI-PGF)"/>
            <person name="Walter F."/>
            <person name="Albersmeier A."/>
            <person name="Kalinowski J."/>
            <person name="Ruckert C."/>
        </authorList>
    </citation>
    <scope>NUCLEOTIDE SEQUENCE</scope>
    <source>
        <strain evidence="9">JCM 3091</strain>
    </source>
</reference>
<comment type="catalytic activity">
    <reaction evidence="3">
        <text>L-glutaminyl-[protein] + H2O = L-glutamyl-[protein] + NH4(+)</text>
        <dbReference type="Rhea" id="RHEA:16441"/>
        <dbReference type="Rhea" id="RHEA-COMP:10207"/>
        <dbReference type="Rhea" id="RHEA-COMP:10208"/>
        <dbReference type="ChEBI" id="CHEBI:15377"/>
        <dbReference type="ChEBI" id="CHEBI:28938"/>
        <dbReference type="ChEBI" id="CHEBI:29973"/>
        <dbReference type="ChEBI" id="CHEBI:30011"/>
        <dbReference type="EC" id="3.5.1.44"/>
    </reaction>
</comment>
<evidence type="ECO:0000313" key="10">
    <source>
        <dbReference type="Proteomes" id="UP000662200"/>
    </source>
</evidence>
<evidence type="ECO:0000259" key="7">
    <source>
        <dbReference type="PROSITE" id="PS50110"/>
    </source>
</evidence>
<evidence type="ECO:0000259" key="8">
    <source>
        <dbReference type="PROSITE" id="PS50122"/>
    </source>
</evidence>
<comment type="PTM">
    <text evidence="3">Phosphorylated by CheA. Phosphorylation of the N-terminal regulatory domain activates the methylesterase activity.</text>
</comment>
<dbReference type="AlphaFoldDB" id="A0A8J3FEQ4"/>
<feature type="compositionally biased region" description="Pro residues" evidence="6">
    <location>
        <begin position="170"/>
        <end position="179"/>
    </location>
</feature>
<dbReference type="HAMAP" id="MF_00099">
    <property type="entry name" value="CheB_chemtxs"/>
    <property type="match status" value="1"/>
</dbReference>
<feature type="active site" evidence="3 4">
    <location>
        <position position="319"/>
    </location>
</feature>
<dbReference type="GO" id="GO:0000156">
    <property type="term" value="F:phosphorelay response regulator activity"/>
    <property type="evidence" value="ECO:0007669"/>
    <property type="project" value="InterPro"/>
</dbReference>
<keyword evidence="3 5" id="KW-0597">Phosphoprotein</keyword>
<comment type="caution">
    <text evidence="9">The sequence shown here is derived from an EMBL/GenBank/DDBJ whole genome shotgun (WGS) entry which is preliminary data.</text>
</comment>
<feature type="region of interest" description="Disordered" evidence="6">
    <location>
        <begin position="133"/>
        <end position="182"/>
    </location>
</feature>
<dbReference type="GO" id="GO:0008984">
    <property type="term" value="F:protein-glutamate methylesterase activity"/>
    <property type="evidence" value="ECO:0007669"/>
    <property type="project" value="UniProtKB-UniRule"/>
</dbReference>
<evidence type="ECO:0000256" key="4">
    <source>
        <dbReference type="PROSITE-ProRule" id="PRU00050"/>
    </source>
</evidence>
<dbReference type="InterPro" id="IPR001789">
    <property type="entry name" value="Sig_transdc_resp-reg_receiver"/>
</dbReference>
<organism evidence="9 10">
    <name type="scientific">Pilimelia terevasa</name>
    <dbReference type="NCBI Taxonomy" id="53372"/>
    <lineage>
        <taxon>Bacteria</taxon>
        <taxon>Bacillati</taxon>
        <taxon>Actinomycetota</taxon>
        <taxon>Actinomycetes</taxon>
        <taxon>Micromonosporales</taxon>
        <taxon>Micromonosporaceae</taxon>
        <taxon>Pilimelia</taxon>
    </lineage>
</organism>
<proteinExistence type="inferred from homology"/>
<dbReference type="Gene3D" id="3.40.50.2300">
    <property type="match status" value="1"/>
</dbReference>
<feature type="modified residue" description="4-aspartylphosphate" evidence="3 5">
    <location>
        <position position="54"/>
    </location>
</feature>
<comment type="domain">
    <text evidence="3">Contains a C-terminal catalytic domain, and an N-terminal region which modulates catalytic activity.</text>
</comment>
<dbReference type="PROSITE" id="PS50122">
    <property type="entry name" value="CHEB"/>
    <property type="match status" value="1"/>
</dbReference>
<dbReference type="InterPro" id="IPR011006">
    <property type="entry name" value="CheY-like_superfamily"/>
</dbReference>
<dbReference type="EMBL" id="BMQC01000002">
    <property type="protein sequence ID" value="GGK17954.1"/>
    <property type="molecule type" value="Genomic_DNA"/>
</dbReference>